<accession>A0AAV3TXP9</accession>
<comment type="caution">
    <text evidence="1">The sequence shown here is derived from an EMBL/GenBank/DDBJ whole genome shotgun (WGS) entry which is preliminary data.</text>
</comment>
<gene>
    <name evidence="1" type="ORF">GCM10025791_05360</name>
</gene>
<reference evidence="2" key="1">
    <citation type="journal article" date="2019" name="Int. J. Syst. Evol. Microbiol.">
        <title>The Global Catalogue of Microorganisms (GCM) 10K type strain sequencing project: providing services to taxonomists for standard genome sequencing and annotation.</title>
        <authorList>
            <consortium name="The Broad Institute Genomics Platform"/>
            <consortium name="The Broad Institute Genome Sequencing Center for Infectious Disease"/>
            <person name="Wu L."/>
            <person name="Ma J."/>
        </authorList>
    </citation>
    <scope>NUCLEOTIDE SEQUENCE [LARGE SCALE GENOMIC DNA]</scope>
    <source>
        <strain evidence="2">JCM 19134</strain>
    </source>
</reference>
<dbReference type="AlphaFoldDB" id="A0AAV3TXP9"/>
<sequence>MSAIDNLVASSMSQATPTSSELIHWQQQWQADVVQHFTDARLRVDRVYAEHFASLKAVYHRHWRHRGDVPKDLLNLPRALWRLVSAPIRKNQPQSQPAPTGKEMALIEVINTDLLAMPELQAKFHQQLKSHPNYQGEALQELEALLKNLSPEEAHEKLQIAVERLRLSHEGTRDLFLFVSLGLLSRSLADKVAFGGAAAVGSSLATSAYLSQKSFLGALWAGWFGAPSWVATAGAVGGIGLVILATPVISPLTETGINRLRAKKILRNIVDETETQVRHAKFDIGSSAGQIATYMQMLPDIVQLLKQLR</sequence>
<organism evidence="1 2">
    <name type="scientific">Halioxenophilus aromaticivorans</name>
    <dbReference type="NCBI Taxonomy" id="1306992"/>
    <lineage>
        <taxon>Bacteria</taxon>
        <taxon>Pseudomonadati</taxon>
        <taxon>Pseudomonadota</taxon>
        <taxon>Gammaproteobacteria</taxon>
        <taxon>Alteromonadales</taxon>
        <taxon>Alteromonadaceae</taxon>
        <taxon>Halioxenophilus</taxon>
    </lineage>
</organism>
<keyword evidence="2" id="KW-1185">Reference proteome</keyword>
<dbReference type="EMBL" id="BAABLX010000004">
    <property type="protein sequence ID" value="GAA4931950.1"/>
    <property type="molecule type" value="Genomic_DNA"/>
</dbReference>
<proteinExistence type="predicted"/>
<evidence type="ECO:0000313" key="1">
    <source>
        <dbReference type="EMBL" id="GAA4931950.1"/>
    </source>
</evidence>
<evidence type="ECO:0000313" key="2">
    <source>
        <dbReference type="Proteomes" id="UP001409585"/>
    </source>
</evidence>
<protein>
    <submittedName>
        <fullName evidence="1">Uncharacterized protein</fullName>
    </submittedName>
</protein>
<dbReference type="Proteomes" id="UP001409585">
    <property type="component" value="Unassembled WGS sequence"/>
</dbReference>
<name>A0AAV3TXP9_9ALTE</name>